<gene>
    <name evidence="2" type="ORF">CBF28_01820</name>
</gene>
<feature type="transmembrane region" description="Helical" evidence="1">
    <location>
        <begin position="18"/>
        <end position="36"/>
    </location>
</feature>
<keyword evidence="1" id="KW-0472">Membrane</keyword>
<reference evidence="2 3" key="1">
    <citation type="submission" date="2017-05" db="EMBL/GenBank/DDBJ databases">
        <title>Vagococcus spp. assemblies.</title>
        <authorList>
            <person name="Gulvik C.A."/>
        </authorList>
    </citation>
    <scope>NUCLEOTIDE SEQUENCE [LARGE SCALE GENOMIC DNA]</scope>
    <source>
        <strain evidence="2 3">SS1714</strain>
    </source>
</reference>
<name>A0A430B9B9_9ENTE</name>
<dbReference type="AlphaFoldDB" id="A0A430B9B9"/>
<dbReference type="InterPro" id="IPR021707">
    <property type="entry name" value="DUF3290"/>
</dbReference>
<evidence type="ECO:0000313" key="2">
    <source>
        <dbReference type="EMBL" id="RSU16950.1"/>
    </source>
</evidence>
<evidence type="ECO:0008006" key="4">
    <source>
        <dbReference type="Google" id="ProtNLM"/>
    </source>
</evidence>
<evidence type="ECO:0000313" key="3">
    <source>
        <dbReference type="Proteomes" id="UP000288028"/>
    </source>
</evidence>
<dbReference type="Proteomes" id="UP000288028">
    <property type="component" value="Unassembled WGS sequence"/>
</dbReference>
<protein>
    <recommendedName>
        <fullName evidence="4">DUF3290 domain-containing protein</fullName>
    </recommendedName>
</protein>
<feature type="transmembrane region" description="Helical" evidence="1">
    <location>
        <begin position="48"/>
        <end position="66"/>
    </location>
</feature>
<evidence type="ECO:0000256" key="1">
    <source>
        <dbReference type="SAM" id="Phobius"/>
    </source>
</evidence>
<dbReference type="RefSeq" id="WP_126791300.1">
    <property type="nucleotide sequence ID" value="NZ_CP060720.1"/>
</dbReference>
<dbReference type="Pfam" id="PF11694">
    <property type="entry name" value="DUF3290"/>
    <property type="match status" value="1"/>
</dbReference>
<dbReference type="EMBL" id="NGKB01000001">
    <property type="protein sequence ID" value="RSU16950.1"/>
    <property type="molecule type" value="Genomic_DNA"/>
</dbReference>
<dbReference type="OrthoDB" id="3191971at2"/>
<keyword evidence="3" id="KW-1185">Reference proteome</keyword>
<proteinExistence type="predicted"/>
<keyword evidence="1" id="KW-0812">Transmembrane</keyword>
<dbReference type="GeneID" id="95579686"/>
<keyword evidence="1" id="KW-1133">Transmembrane helix</keyword>
<comment type="caution">
    <text evidence="2">The sequence shown here is derived from an EMBL/GenBank/DDBJ whole genome shotgun (WGS) entry which is preliminary data.</text>
</comment>
<organism evidence="2 3">
    <name type="scientific">Vagococcus carniphilus</name>
    <dbReference type="NCBI Taxonomy" id="218144"/>
    <lineage>
        <taxon>Bacteria</taxon>
        <taxon>Bacillati</taxon>
        <taxon>Bacillota</taxon>
        <taxon>Bacilli</taxon>
        <taxon>Lactobacillales</taxon>
        <taxon>Enterococcaceae</taxon>
        <taxon>Vagococcus</taxon>
    </lineage>
</organism>
<accession>A0A430B9B9</accession>
<sequence>MEFYTYQYFVNQSGQSHLMKYIIFVSLLALLLLVILKKFRSRDKMKYRDLIILVSLAIVFMAGMQVNEYEVGKNDRNNSFQMVNFLDNISENQKKEPKELAVNSKYVKDEMLIKIDNTYYQINMNADLSSFKLEETYLLNVDQVKMVEE</sequence>